<gene>
    <name evidence="2" type="ORF">E2C01_076604</name>
</gene>
<reference evidence="2 3" key="1">
    <citation type="submission" date="2019-05" db="EMBL/GenBank/DDBJ databases">
        <title>Another draft genome of Portunus trituberculatus and its Hox gene families provides insights of decapod evolution.</title>
        <authorList>
            <person name="Jeong J.-H."/>
            <person name="Song I."/>
            <person name="Kim S."/>
            <person name="Choi T."/>
            <person name="Kim D."/>
            <person name="Ryu S."/>
            <person name="Kim W."/>
        </authorList>
    </citation>
    <scope>NUCLEOTIDE SEQUENCE [LARGE SCALE GENOMIC DNA]</scope>
    <source>
        <tissue evidence="2">Muscle</tissue>
    </source>
</reference>
<organism evidence="2 3">
    <name type="scientific">Portunus trituberculatus</name>
    <name type="common">Swimming crab</name>
    <name type="synonym">Neptunus trituberculatus</name>
    <dbReference type="NCBI Taxonomy" id="210409"/>
    <lineage>
        <taxon>Eukaryota</taxon>
        <taxon>Metazoa</taxon>
        <taxon>Ecdysozoa</taxon>
        <taxon>Arthropoda</taxon>
        <taxon>Crustacea</taxon>
        <taxon>Multicrustacea</taxon>
        <taxon>Malacostraca</taxon>
        <taxon>Eumalacostraca</taxon>
        <taxon>Eucarida</taxon>
        <taxon>Decapoda</taxon>
        <taxon>Pleocyemata</taxon>
        <taxon>Brachyura</taxon>
        <taxon>Eubrachyura</taxon>
        <taxon>Portunoidea</taxon>
        <taxon>Portunidae</taxon>
        <taxon>Portuninae</taxon>
        <taxon>Portunus</taxon>
    </lineage>
</organism>
<sequence>MADLITSFAVSFHIKLASVITSVFCLMSDYWGLR</sequence>
<accession>A0A5B7IDM3</accession>
<proteinExistence type="predicted"/>
<keyword evidence="3" id="KW-1185">Reference proteome</keyword>
<dbReference type="AlphaFoldDB" id="A0A5B7IDM3"/>
<keyword evidence="1" id="KW-1133">Transmembrane helix</keyword>
<feature type="transmembrane region" description="Helical" evidence="1">
    <location>
        <begin position="12"/>
        <end position="33"/>
    </location>
</feature>
<comment type="caution">
    <text evidence="2">The sequence shown here is derived from an EMBL/GenBank/DDBJ whole genome shotgun (WGS) entry which is preliminary data.</text>
</comment>
<dbReference type="Proteomes" id="UP000324222">
    <property type="component" value="Unassembled WGS sequence"/>
</dbReference>
<protein>
    <submittedName>
        <fullName evidence="2">Uncharacterized protein</fullName>
    </submittedName>
</protein>
<dbReference type="EMBL" id="VSRR010058521">
    <property type="protein sequence ID" value="MPC81962.1"/>
    <property type="molecule type" value="Genomic_DNA"/>
</dbReference>
<name>A0A5B7IDM3_PORTR</name>
<evidence type="ECO:0000256" key="1">
    <source>
        <dbReference type="SAM" id="Phobius"/>
    </source>
</evidence>
<evidence type="ECO:0000313" key="3">
    <source>
        <dbReference type="Proteomes" id="UP000324222"/>
    </source>
</evidence>
<evidence type="ECO:0000313" key="2">
    <source>
        <dbReference type="EMBL" id="MPC81962.1"/>
    </source>
</evidence>
<keyword evidence="1" id="KW-0472">Membrane</keyword>
<keyword evidence="1" id="KW-0812">Transmembrane</keyword>